<dbReference type="EC" id="2.7.13.3" evidence="3"/>
<evidence type="ECO:0000256" key="5">
    <source>
        <dbReference type="ARBA" id="ARBA00022553"/>
    </source>
</evidence>
<dbReference type="EMBL" id="PEUX01000033">
    <property type="protein sequence ID" value="PIV10246.1"/>
    <property type="molecule type" value="Genomic_DNA"/>
</dbReference>
<evidence type="ECO:0000313" key="17">
    <source>
        <dbReference type="Proteomes" id="UP000229894"/>
    </source>
</evidence>
<dbReference type="InterPro" id="IPR035965">
    <property type="entry name" value="PAS-like_dom_sf"/>
</dbReference>
<evidence type="ECO:0000259" key="14">
    <source>
        <dbReference type="PROSITE" id="PS50112"/>
    </source>
</evidence>
<organism evidence="16 17">
    <name type="scientific">Candidatus Portnoybacteria bacterium CG03_land_8_20_14_0_80_41_10</name>
    <dbReference type="NCBI Taxonomy" id="1974808"/>
    <lineage>
        <taxon>Bacteria</taxon>
        <taxon>Candidatus Portnoyibacteriota</taxon>
    </lineage>
</organism>
<gene>
    <name evidence="16" type="ORF">COS49_01545</name>
</gene>
<dbReference type="GO" id="GO:0005524">
    <property type="term" value="F:ATP binding"/>
    <property type="evidence" value="ECO:0007669"/>
    <property type="project" value="UniProtKB-KW"/>
</dbReference>
<dbReference type="PRINTS" id="PR00344">
    <property type="entry name" value="BCTRLSENSOR"/>
</dbReference>
<dbReference type="InterPro" id="IPR005467">
    <property type="entry name" value="His_kinase_dom"/>
</dbReference>
<dbReference type="InterPro" id="IPR003594">
    <property type="entry name" value="HATPase_dom"/>
</dbReference>
<dbReference type="CDD" id="cd00075">
    <property type="entry name" value="HATPase"/>
    <property type="match status" value="1"/>
</dbReference>
<dbReference type="NCBIfam" id="TIGR00229">
    <property type="entry name" value="sensory_box"/>
    <property type="match status" value="2"/>
</dbReference>
<keyword evidence="11" id="KW-0472">Membrane</keyword>
<feature type="domain" description="PAC" evidence="15">
    <location>
        <begin position="91"/>
        <end position="143"/>
    </location>
</feature>
<dbReference type="PANTHER" id="PTHR43711">
    <property type="entry name" value="TWO-COMPONENT HISTIDINE KINASE"/>
    <property type="match status" value="1"/>
</dbReference>
<accession>A0A2M7BUK1</accession>
<evidence type="ECO:0000256" key="7">
    <source>
        <dbReference type="ARBA" id="ARBA00022741"/>
    </source>
</evidence>
<dbReference type="InterPro" id="IPR036097">
    <property type="entry name" value="HisK_dim/P_sf"/>
</dbReference>
<evidence type="ECO:0000256" key="2">
    <source>
        <dbReference type="ARBA" id="ARBA00004236"/>
    </source>
</evidence>
<comment type="caution">
    <text evidence="16">The sequence shown here is derived from an EMBL/GenBank/DDBJ whole genome shotgun (WGS) entry which is preliminary data.</text>
</comment>
<evidence type="ECO:0000256" key="3">
    <source>
        <dbReference type="ARBA" id="ARBA00012438"/>
    </source>
</evidence>
<feature type="domain" description="Histidine kinase" evidence="13">
    <location>
        <begin position="280"/>
        <end position="500"/>
    </location>
</feature>
<comment type="catalytic activity">
    <reaction evidence="1">
        <text>ATP + protein L-histidine = ADP + protein N-phospho-L-histidine.</text>
        <dbReference type="EC" id="2.7.13.3"/>
    </reaction>
</comment>
<keyword evidence="7" id="KW-0547">Nucleotide-binding</keyword>
<evidence type="ECO:0000259" key="15">
    <source>
        <dbReference type="PROSITE" id="PS50113"/>
    </source>
</evidence>
<dbReference type="PROSITE" id="PS50113">
    <property type="entry name" value="PAC"/>
    <property type="match status" value="1"/>
</dbReference>
<reference evidence="17" key="1">
    <citation type="submission" date="2017-09" db="EMBL/GenBank/DDBJ databases">
        <title>Depth-based differentiation of microbial function through sediment-hosted aquifers and enrichment of novel symbionts in the deep terrestrial subsurface.</title>
        <authorList>
            <person name="Probst A.J."/>
            <person name="Ladd B."/>
            <person name="Jarett J.K."/>
            <person name="Geller-Mcgrath D.E."/>
            <person name="Sieber C.M.K."/>
            <person name="Emerson J.B."/>
            <person name="Anantharaman K."/>
            <person name="Thomas B.C."/>
            <person name="Malmstrom R."/>
            <person name="Stieglmeier M."/>
            <person name="Klingl A."/>
            <person name="Woyke T."/>
            <person name="Ryan C.M."/>
            <person name="Banfield J.F."/>
        </authorList>
    </citation>
    <scope>NUCLEOTIDE SEQUENCE [LARGE SCALE GENOMIC DNA]</scope>
</reference>
<dbReference type="Gene3D" id="3.30.565.10">
    <property type="entry name" value="Histidine kinase-like ATPase, C-terminal domain"/>
    <property type="match status" value="1"/>
</dbReference>
<dbReference type="InterPro" id="IPR050736">
    <property type="entry name" value="Sensor_HK_Regulatory"/>
</dbReference>
<dbReference type="Pfam" id="PF00512">
    <property type="entry name" value="HisKA"/>
    <property type="match status" value="1"/>
</dbReference>
<name>A0A2M7BUK1_9BACT</name>
<evidence type="ECO:0000256" key="10">
    <source>
        <dbReference type="ARBA" id="ARBA00023012"/>
    </source>
</evidence>
<dbReference type="SMART" id="SM00387">
    <property type="entry name" value="HATPase_c"/>
    <property type="match status" value="1"/>
</dbReference>
<proteinExistence type="predicted"/>
<keyword evidence="10" id="KW-0902">Two-component regulatory system</keyword>
<dbReference type="InterPro" id="IPR004358">
    <property type="entry name" value="Sig_transdc_His_kin-like_C"/>
</dbReference>
<dbReference type="InterPro" id="IPR000700">
    <property type="entry name" value="PAS-assoc_C"/>
</dbReference>
<dbReference type="PROSITE" id="PS50109">
    <property type="entry name" value="HIS_KIN"/>
    <property type="match status" value="1"/>
</dbReference>
<dbReference type="Pfam" id="PF02518">
    <property type="entry name" value="HATPase_c"/>
    <property type="match status" value="1"/>
</dbReference>
<dbReference type="FunFam" id="3.30.565.10:FF:000023">
    <property type="entry name" value="PAS domain-containing sensor histidine kinase"/>
    <property type="match status" value="1"/>
</dbReference>
<comment type="subcellular location">
    <subcellularLocation>
        <location evidence="2">Cell membrane</location>
    </subcellularLocation>
</comment>
<keyword evidence="9" id="KW-0067">ATP-binding</keyword>
<dbReference type="Gene3D" id="1.10.287.130">
    <property type="match status" value="1"/>
</dbReference>
<dbReference type="CDD" id="cd00082">
    <property type="entry name" value="HisKA"/>
    <property type="match status" value="1"/>
</dbReference>
<evidence type="ECO:0000256" key="1">
    <source>
        <dbReference type="ARBA" id="ARBA00000085"/>
    </source>
</evidence>
<keyword evidence="6" id="KW-0808">Transferase</keyword>
<dbReference type="PROSITE" id="PS50112">
    <property type="entry name" value="PAS"/>
    <property type="match status" value="1"/>
</dbReference>
<dbReference type="Proteomes" id="UP000229894">
    <property type="component" value="Unassembled WGS sequence"/>
</dbReference>
<dbReference type="InterPro" id="IPR003661">
    <property type="entry name" value="HisK_dim/P_dom"/>
</dbReference>
<dbReference type="SMART" id="SM00091">
    <property type="entry name" value="PAS"/>
    <property type="match status" value="2"/>
</dbReference>
<evidence type="ECO:0000313" key="16">
    <source>
        <dbReference type="EMBL" id="PIV10246.1"/>
    </source>
</evidence>
<protein>
    <recommendedName>
        <fullName evidence="3">histidine kinase</fullName>
        <ecNumber evidence="3">2.7.13.3</ecNumber>
    </recommendedName>
</protein>
<evidence type="ECO:0000256" key="6">
    <source>
        <dbReference type="ARBA" id="ARBA00022679"/>
    </source>
</evidence>
<evidence type="ECO:0000256" key="4">
    <source>
        <dbReference type="ARBA" id="ARBA00022475"/>
    </source>
</evidence>
<dbReference type="PANTHER" id="PTHR43711:SF31">
    <property type="entry name" value="HISTIDINE KINASE"/>
    <property type="match status" value="1"/>
</dbReference>
<evidence type="ECO:0000256" key="8">
    <source>
        <dbReference type="ARBA" id="ARBA00022777"/>
    </source>
</evidence>
<evidence type="ECO:0000259" key="13">
    <source>
        <dbReference type="PROSITE" id="PS50109"/>
    </source>
</evidence>
<dbReference type="GO" id="GO:0005886">
    <property type="term" value="C:plasma membrane"/>
    <property type="evidence" value="ECO:0007669"/>
    <property type="project" value="UniProtKB-SubCell"/>
</dbReference>
<evidence type="ECO:0000256" key="12">
    <source>
        <dbReference type="SAM" id="Coils"/>
    </source>
</evidence>
<dbReference type="InterPro" id="IPR000014">
    <property type="entry name" value="PAS"/>
</dbReference>
<evidence type="ECO:0000256" key="11">
    <source>
        <dbReference type="ARBA" id="ARBA00023136"/>
    </source>
</evidence>
<dbReference type="SUPFAM" id="SSF55874">
    <property type="entry name" value="ATPase domain of HSP90 chaperone/DNA topoisomerase II/histidine kinase"/>
    <property type="match status" value="1"/>
</dbReference>
<feature type="domain" description="PAS" evidence="14">
    <location>
        <begin position="155"/>
        <end position="198"/>
    </location>
</feature>
<evidence type="ECO:0000256" key="9">
    <source>
        <dbReference type="ARBA" id="ARBA00022840"/>
    </source>
</evidence>
<keyword evidence="4" id="KW-1003">Cell membrane</keyword>
<sequence length="500" mass="57301">MEKGENHFLSRQLKEDLENLERYTKEFSVFLPLAVCTVNPTGIIVDVNQAAKRLTGHDETKLIGLEIELIFTEQQLAKEFFRRVLKSKSVENQEMILVARGGKKIPVNVSASIRKDDQDNIIGCFWAIFDITEIKKFQESLEKKVKERTKEAEEEKNKTRAVLISLVNGLIVFDKDKKITLVNPEAEKILGLKEKEVLYKRIDQISGLANLEKLYQALGRKVEWTGQKYELVLDEPLKRFFQVSIAPVVFENKTAGLMIILYDITREREIDRMKTEFVSIAAHQLRTPLSAIKWILRMLLDGDIGQLSQEQAEFLEKGYRSNERMISLINDLLNVARIEEGRFLYSLTYQSLEEIIEKVIEGLSGLVKEKKLKLVFNKPKKTLPKVKVDKEKIELVVQNLLDNAIRFNNSGGQVTISVKCDKMKLEVMVQDTGVGIPRSQRKRIFAKFFRADNAIKLETEGTGLGLFICKNIIEAHGGKIWFESQEGQGTTFWFTLPTAQ</sequence>
<keyword evidence="8" id="KW-0418">Kinase</keyword>
<dbReference type="Pfam" id="PF13426">
    <property type="entry name" value="PAS_9"/>
    <property type="match status" value="2"/>
</dbReference>
<dbReference type="Gene3D" id="3.30.450.20">
    <property type="entry name" value="PAS domain"/>
    <property type="match status" value="2"/>
</dbReference>
<dbReference type="CDD" id="cd00130">
    <property type="entry name" value="PAS"/>
    <property type="match status" value="2"/>
</dbReference>
<dbReference type="SMART" id="SM00388">
    <property type="entry name" value="HisKA"/>
    <property type="match status" value="1"/>
</dbReference>
<dbReference type="InterPro" id="IPR036890">
    <property type="entry name" value="HATPase_C_sf"/>
</dbReference>
<keyword evidence="12" id="KW-0175">Coiled coil</keyword>
<feature type="coiled-coil region" evidence="12">
    <location>
        <begin position="135"/>
        <end position="162"/>
    </location>
</feature>
<dbReference type="SUPFAM" id="SSF47384">
    <property type="entry name" value="Homodimeric domain of signal transducing histidine kinase"/>
    <property type="match status" value="1"/>
</dbReference>
<dbReference type="GO" id="GO:0000155">
    <property type="term" value="F:phosphorelay sensor kinase activity"/>
    <property type="evidence" value="ECO:0007669"/>
    <property type="project" value="InterPro"/>
</dbReference>
<keyword evidence="5" id="KW-0597">Phosphoprotein</keyword>
<dbReference type="SUPFAM" id="SSF55785">
    <property type="entry name" value="PYP-like sensor domain (PAS domain)"/>
    <property type="match status" value="2"/>
</dbReference>
<dbReference type="AlphaFoldDB" id="A0A2M7BUK1"/>